<evidence type="ECO:0000259" key="2">
    <source>
        <dbReference type="PROSITE" id="PS50011"/>
    </source>
</evidence>
<evidence type="ECO:0000313" key="3">
    <source>
        <dbReference type="EMBL" id="GLI67252.1"/>
    </source>
</evidence>
<keyword evidence="4" id="KW-1185">Reference proteome</keyword>
<dbReference type="PROSITE" id="PS50011">
    <property type="entry name" value="PROTEIN_KINASE_DOM"/>
    <property type="match status" value="1"/>
</dbReference>
<dbReference type="InterPro" id="IPR001245">
    <property type="entry name" value="Ser-Thr/Tyr_kinase_cat_dom"/>
</dbReference>
<reference evidence="3 4" key="1">
    <citation type="journal article" date="2023" name="IScience">
        <title>Expanded male sex-determining region conserved during the evolution of homothallism in the green alga Volvox.</title>
        <authorList>
            <person name="Yamamoto K."/>
            <person name="Matsuzaki R."/>
            <person name="Mahakham W."/>
            <person name="Heman W."/>
            <person name="Sekimoto H."/>
            <person name="Kawachi M."/>
            <person name="Minakuchi Y."/>
            <person name="Toyoda A."/>
            <person name="Nozaki H."/>
        </authorList>
    </citation>
    <scope>NUCLEOTIDE SEQUENCE [LARGE SCALE GENOMIC DNA]</scope>
    <source>
        <strain evidence="3 4">NIES-4468</strain>
    </source>
</reference>
<organism evidence="3 4">
    <name type="scientific">Volvox africanus</name>
    <dbReference type="NCBI Taxonomy" id="51714"/>
    <lineage>
        <taxon>Eukaryota</taxon>
        <taxon>Viridiplantae</taxon>
        <taxon>Chlorophyta</taxon>
        <taxon>core chlorophytes</taxon>
        <taxon>Chlorophyceae</taxon>
        <taxon>CS clade</taxon>
        <taxon>Chlamydomonadales</taxon>
        <taxon>Volvocaceae</taxon>
        <taxon>Volvox</taxon>
    </lineage>
</organism>
<feature type="region of interest" description="Disordered" evidence="1">
    <location>
        <begin position="385"/>
        <end position="432"/>
    </location>
</feature>
<dbReference type="InterPro" id="IPR008271">
    <property type="entry name" value="Ser/Thr_kinase_AS"/>
</dbReference>
<name>A0ABQ5SD41_9CHLO</name>
<dbReference type="PROSITE" id="PS00108">
    <property type="entry name" value="PROTEIN_KINASE_ST"/>
    <property type="match status" value="1"/>
</dbReference>
<dbReference type="PANTHER" id="PTHR44329:SF289">
    <property type="entry name" value="SERINE_THREONINE-PROTEIN KINASE VIK"/>
    <property type="match status" value="1"/>
</dbReference>
<dbReference type="SMART" id="SM00220">
    <property type="entry name" value="S_TKc"/>
    <property type="match status" value="1"/>
</dbReference>
<dbReference type="Gene3D" id="1.10.510.10">
    <property type="entry name" value="Transferase(Phosphotransferase) domain 1"/>
    <property type="match status" value="1"/>
</dbReference>
<accession>A0ABQ5SD41</accession>
<feature type="non-terminal residue" evidence="3">
    <location>
        <position position="1"/>
    </location>
</feature>
<dbReference type="EMBL" id="BSDZ01000078">
    <property type="protein sequence ID" value="GLI67252.1"/>
    <property type="molecule type" value="Genomic_DNA"/>
</dbReference>
<feature type="compositionally biased region" description="Low complexity" evidence="1">
    <location>
        <begin position="385"/>
        <end position="416"/>
    </location>
</feature>
<dbReference type="InterPro" id="IPR011009">
    <property type="entry name" value="Kinase-like_dom_sf"/>
</dbReference>
<sequence length="488" mass="52503">IIPSSDDPAATAAAGGDVGAMNAERQEALLKLHQRQKRWLVRDALEVAVTSTMSHHHIVQVLNFFTDTLVVEYSNDHGKFRLLPREDSPNAKGASNTAIVMEYCDAGTLKHAIDNSCFRIQRNVQPRPPDDITPTAASAAKAAEAATVTVPSSSLLPSTTTCINMVALLTSLVEVAAGLRHLHEHRLVHCDIKPSNVLLRSCAADARGWMCKLSDFGCVRLMSEVDPSTGRPAFHSLSPVGSLSYMAPEGMFRDTYLDSSIDIYSFGIMMWECAMGHLPYAGVSPQQLPSLVRRGLRPSFHPSVSQEYRQIACTCWAQDPRRRPSAAVLVRLLQRMLSHASAEADAHEALMQNRQQQQQHNASQMPLVMGSPYFRKQPAAAAAAAAAATAADHQHSSLPYHYQQQQQQQQQHSSPLVDLPKRRSTASPADSANLASNRAAAFANGGPAAAAAVATAACRDSSNGGGRRSVFGAGTSSALAWEASEGLQ</sequence>
<evidence type="ECO:0000313" key="4">
    <source>
        <dbReference type="Proteomes" id="UP001165090"/>
    </source>
</evidence>
<dbReference type="InterPro" id="IPR051681">
    <property type="entry name" value="Ser/Thr_Kinases-Pseudokinases"/>
</dbReference>
<feature type="domain" description="Protein kinase" evidence="2">
    <location>
        <begin position="1"/>
        <end position="337"/>
    </location>
</feature>
<dbReference type="SUPFAM" id="SSF56112">
    <property type="entry name" value="Protein kinase-like (PK-like)"/>
    <property type="match status" value="1"/>
</dbReference>
<gene>
    <name evidence="3" type="ORF">VaNZ11_011434</name>
</gene>
<protein>
    <recommendedName>
        <fullName evidence="2">Protein kinase domain-containing protein</fullName>
    </recommendedName>
</protein>
<dbReference type="InterPro" id="IPR000719">
    <property type="entry name" value="Prot_kinase_dom"/>
</dbReference>
<dbReference type="Pfam" id="PF07714">
    <property type="entry name" value="PK_Tyr_Ser-Thr"/>
    <property type="match status" value="1"/>
</dbReference>
<evidence type="ECO:0000256" key="1">
    <source>
        <dbReference type="SAM" id="MobiDB-lite"/>
    </source>
</evidence>
<proteinExistence type="predicted"/>
<dbReference type="PANTHER" id="PTHR44329">
    <property type="entry name" value="SERINE/THREONINE-PROTEIN KINASE TNNI3K-RELATED"/>
    <property type="match status" value="1"/>
</dbReference>
<dbReference type="Proteomes" id="UP001165090">
    <property type="component" value="Unassembled WGS sequence"/>
</dbReference>
<comment type="caution">
    <text evidence="3">The sequence shown here is derived from an EMBL/GenBank/DDBJ whole genome shotgun (WGS) entry which is preliminary data.</text>
</comment>